<dbReference type="InterPro" id="IPR005025">
    <property type="entry name" value="FMN_Rdtase-like_dom"/>
</dbReference>
<gene>
    <name evidence="2" type="ORF">Apau_0666</name>
</gene>
<dbReference type="STRING" id="584708.Apau_0666"/>
<dbReference type="RefSeq" id="WP_006300254.1">
    <property type="nucleotide sequence ID" value="NZ_CM001022.1"/>
</dbReference>
<dbReference type="Proteomes" id="UP000005096">
    <property type="component" value="Chromosome"/>
</dbReference>
<dbReference type="OrthoDB" id="9805976at2"/>
<evidence type="ECO:0000313" key="2">
    <source>
        <dbReference type="EMBL" id="EFQ23095.1"/>
    </source>
</evidence>
<dbReference type="Pfam" id="PF03358">
    <property type="entry name" value="FMN_red"/>
    <property type="match status" value="1"/>
</dbReference>
<dbReference type="InterPro" id="IPR029039">
    <property type="entry name" value="Flavoprotein-like_sf"/>
</dbReference>
<dbReference type="HOGENOM" id="CLU_1265756_0_0_0"/>
<reference evidence="2 3" key="1">
    <citation type="journal article" date="2010" name="Stand. Genomic Sci.">
        <title>Non-contiguous finished genome sequence of Aminomonas paucivorans type strain (GLU-3).</title>
        <authorList>
            <person name="Pitluck S."/>
            <person name="Yasawong M."/>
            <person name="Held B."/>
            <person name="Lapidus A."/>
            <person name="Nolan M."/>
            <person name="Copeland A."/>
            <person name="Lucas S."/>
            <person name="Del Rio T.G."/>
            <person name="Tice H."/>
            <person name="Cheng J.F."/>
            <person name="Chertkov O."/>
            <person name="Goodwin L."/>
            <person name="Tapia R."/>
            <person name="Han C."/>
            <person name="Liolios K."/>
            <person name="Ivanova N."/>
            <person name="Mavromatis K."/>
            <person name="Ovchinnikova G."/>
            <person name="Pati A."/>
            <person name="Chen A."/>
            <person name="Palaniappan K."/>
            <person name="Land M."/>
            <person name="Hauser L."/>
            <person name="Chang Y.J."/>
            <person name="Jeffries C.D."/>
            <person name="Pukall R."/>
            <person name="Spring S."/>
            <person name="Rohde M."/>
            <person name="Sikorski J."/>
            <person name="Goker M."/>
            <person name="Woyke T."/>
            <person name="Bristow J."/>
            <person name="Eisen J.A."/>
            <person name="Markowitz V."/>
            <person name="Hugenholtz P."/>
            <person name="Kyrpides N.C."/>
            <person name="Klenk H.P."/>
        </authorList>
    </citation>
    <scope>NUCLEOTIDE SEQUENCE [LARGE SCALE GENOMIC DNA]</scope>
    <source>
        <strain evidence="2 3">DSM 12260</strain>
    </source>
</reference>
<dbReference type="Gene3D" id="3.40.50.360">
    <property type="match status" value="1"/>
</dbReference>
<sequence length="215" mass="23912">MRLTLCNGSPRGRSGNTPILEEHFARGVRSVSPEHRIRTCTLGEPEGFREALEAFGEDDAVLLGFPLYVDAMPSGVKAFLEVLGERRGEHRPVLLFLVHSGFPEGVHTRLVGEYLERAARRLACPCGGVMRFGGSEGIRQGGNGKVLRSMEALGREFGIRGHLDPQSLEALAGVERLSSWILGLVGWASRVFYWDRILKKNGAFDRRYDRPLEPR</sequence>
<organism evidence="2 3">
    <name type="scientific">Aminomonas paucivorans DSM 12260</name>
    <dbReference type="NCBI Taxonomy" id="584708"/>
    <lineage>
        <taxon>Bacteria</taxon>
        <taxon>Thermotogati</taxon>
        <taxon>Synergistota</taxon>
        <taxon>Synergistia</taxon>
        <taxon>Synergistales</taxon>
        <taxon>Synergistaceae</taxon>
        <taxon>Aminomonas</taxon>
    </lineage>
</organism>
<dbReference type="EMBL" id="CM001022">
    <property type="protein sequence ID" value="EFQ23095.1"/>
    <property type="molecule type" value="Genomic_DNA"/>
</dbReference>
<evidence type="ECO:0000313" key="3">
    <source>
        <dbReference type="Proteomes" id="UP000005096"/>
    </source>
</evidence>
<dbReference type="PaxDb" id="584708-Apau_0666"/>
<dbReference type="eggNOG" id="COG2249">
    <property type="taxonomic scope" value="Bacteria"/>
</dbReference>
<dbReference type="AlphaFoldDB" id="E3CUD6"/>
<dbReference type="GO" id="GO:0016491">
    <property type="term" value="F:oxidoreductase activity"/>
    <property type="evidence" value="ECO:0007669"/>
    <property type="project" value="InterPro"/>
</dbReference>
<keyword evidence="3" id="KW-1185">Reference proteome</keyword>
<proteinExistence type="predicted"/>
<feature type="domain" description="NADPH-dependent FMN reductase-like" evidence="1">
    <location>
        <begin position="1"/>
        <end position="101"/>
    </location>
</feature>
<name>E3CUD6_9BACT</name>
<evidence type="ECO:0000259" key="1">
    <source>
        <dbReference type="Pfam" id="PF03358"/>
    </source>
</evidence>
<dbReference type="SUPFAM" id="SSF52218">
    <property type="entry name" value="Flavoproteins"/>
    <property type="match status" value="1"/>
</dbReference>
<protein>
    <submittedName>
        <fullName evidence="2">NAD(P)H dehydrogenase (Quinone)</fullName>
    </submittedName>
</protein>
<accession>E3CUD6</accession>